<comment type="caution">
    <text evidence="2">The sequence shown here is derived from an EMBL/GenBank/DDBJ whole genome shotgun (WGS) entry which is preliminary data.</text>
</comment>
<dbReference type="Gene3D" id="3.90.550.10">
    <property type="entry name" value="Spore Coat Polysaccharide Biosynthesis Protein SpsA, Chain A"/>
    <property type="match status" value="1"/>
</dbReference>
<dbReference type="EMBL" id="MFEK01000014">
    <property type="protein sequence ID" value="OGE78142.1"/>
    <property type="molecule type" value="Genomic_DNA"/>
</dbReference>
<gene>
    <name evidence="2" type="ORF">A2751_03195</name>
</gene>
<dbReference type="AlphaFoldDB" id="A0A1F5NKV6"/>
<dbReference type="PANTHER" id="PTHR47183">
    <property type="entry name" value="GLUCOSE-1-PHOSPHATE CYTIDYLYLTRANSFERASE-RELATED"/>
    <property type="match status" value="1"/>
</dbReference>
<reference evidence="2 3" key="1">
    <citation type="journal article" date="2016" name="Nat. Commun.">
        <title>Thousands of microbial genomes shed light on interconnected biogeochemical processes in an aquifer system.</title>
        <authorList>
            <person name="Anantharaman K."/>
            <person name="Brown C.T."/>
            <person name="Hug L.A."/>
            <person name="Sharon I."/>
            <person name="Castelle C.J."/>
            <person name="Probst A.J."/>
            <person name="Thomas B.C."/>
            <person name="Singh A."/>
            <person name="Wilkins M.J."/>
            <person name="Karaoz U."/>
            <person name="Brodie E.L."/>
            <person name="Williams K.H."/>
            <person name="Hubbard S.S."/>
            <person name="Banfield J.F."/>
        </authorList>
    </citation>
    <scope>NUCLEOTIDE SEQUENCE [LARGE SCALE GENOMIC DNA]</scope>
</reference>
<dbReference type="SUPFAM" id="SSF53448">
    <property type="entry name" value="Nucleotide-diphospho-sugar transferases"/>
    <property type="match status" value="1"/>
</dbReference>
<name>A0A1F5NKV6_9BACT</name>
<dbReference type="PANTHER" id="PTHR47183:SF2">
    <property type="entry name" value="GLUCOSE-1-PHOSPHATE CYTIDYLYLTRANSFERASE-RELATED"/>
    <property type="match status" value="1"/>
</dbReference>
<evidence type="ECO:0000313" key="3">
    <source>
        <dbReference type="Proteomes" id="UP000176864"/>
    </source>
</evidence>
<dbReference type="Proteomes" id="UP000176864">
    <property type="component" value="Unassembled WGS sequence"/>
</dbReference>
<accession>A0A1F5NKV6</accession>
<organism evidence="2 3">
    <name type="scientific">Candidatus Doudnabacteria bacterium RIFCSPHIGHO2_01_FULL_46_14</name>
    <dbReference type="NCBI Taxonomy" id="1817824"/>
    <lineage>
        <taxon>Bacteria</taxon>
        <taxon>Candidatus Doudnaibacteriota</taxon>
    </lineage>
</organism>
<dbReference type="GO" id="GO:0047343">
    <property type="term" value="F:glucose-1-phosphate cytidylyltransferase activity"/>
    <property type="evidence" value="ECO:0007669"/>
    <property type="project" value="InterPro"/>
</dbReference>
<protein>
    <submittedName>
        <fullName evidence="2">Glucose-1-phosphate cytidylyltransferase</fullName>
    </submittedName>
</protein>
<keyword evidence="2" id="KW-0548">Nucleotidyltransferase</keyword>
<dbReference type="InterPro" id="IPR005835">
    <property type="entry name" value="NTP_transferase_dom"/>
</dbReference>
<dbReference type="InterPro" id="IPR013446">
    <property type="entry name" value="G1P_cyt_trans-like"/>
</dbReference>
<dbReference type="Pfam" id="PF00483">
    <property type="entry name" value="NTP_transferase"/>
    <property type="match status" value="1"/>
</dbReference>
<keyword evidence="2" id="KW-0808">Transferase</keyword>
<proteinExistence type="predicted"/>
<dbReference type="InterPro" id="IPR029044">
    <property type="entry name" value="Nucleotide-diphossugar_trans"/>
</dbReference>
<sequence>MKTIILCGGKGTRMKEETEFKPKPLVEIGGRPILWHIMKIYAHYGFREFILALGYKGEMIIDYFLKHKYLLNDFTLDTGTGSVEFHDENHDNLKITFVDTGAESLTGERIMRVKKYLDGDQFMVTYGDGVSDIDIKALVDFHNKQNKIGTISGVQLQTKYGLINVDETGLVKNFRQKPLLSDYVSGGFMVFNKKALDYINTGWIESSLEKLADEGQLAMHKHDGFWKAVDTYNELTELNKLWEDGRPWAVWEKN</sequence>
<evidence type="ECO:0000313" key="2">
    <source>
        <dbReference type="EMBL" id="OGE78142.1"/>
    </source>
</evidence>
<feature type="domain" description="Nucleotidyl transferase" evidence="1">
    <location>
        <begin position="2"/>
        <end position="240"/>
    </location>
</feature>
<evidence type="ECO:0000259" key="1">
    <source>
        <dbReference type="Pfam" id="PF00483"/>
    </source>
</evidence>
<dbReference type="STRING" id="1817824.A2751_03195"/>